<dbReference type="GO" id="GO:0005765">
    <property type="term" value="C:lysosomal membrane"/>
    <property type="evidence" value="ECO:0007669"/>
    <property type="project" value="UniProtKB-SubCell"/>
</dbReference>
<dbReference type="OrthoDB" id="6264340at2759"/>
<comment type="similarity">
    <text evidence="1">Belongs to the GLMP family.</text>
</comment>
<keyword evidence="3 12" id="KW-0732">Signal</keyword>
<evidence type="ECO:0000256" key="2">
    <source>
        <dbReference type="ARBA" id="ARBA00022692"/>
    </source>
</evidence>
<gene>
    <name evidence="13" type="ORF">GDO86_019527</name>
</gene>
<dbReference type="EMBL" id="JAACNH010000013">
    <property type="protein sequence ID" value="KAG8432063.1"/>
    <property type="molecule type" value="Genomic_DNA"/>
</dbReference>
<evidence type="ECO:0000256" key="7">
    <source>
        <dbReference type="ARBA" id="ARBA00023228"/>
    </source>
</evidence>
<evidence type="ECO:0000256" key="1">
    <source>
        <dbReference type="ARBA" id="ARBA00010599"/>
    </source>
</evidence>
<dbReference type="Proteomes" id="UP000812440">
    <property type="component" value="Unassembled WGS sequence"/>
</dbReference>
<accession>A0A8T2IJS5</accession>
<reference evidence="13" key="1">
    <citation type="thesis" date="2020" institute="ProQuest LLC" country="789 East Eisenhower Parkway, Ann Arbor, MI, USA">
        <title>Comparative Genomics and Chromosome Evolution.</title>
        <authorList>
            <person name="Mudd A.B."/>
        </authorList>
    </citation>
    <scope>NUCLEOTIDE SEQUENCE</scope>
    <source>
        <strain evidence="13">Female2</strain>
        <tissue evidence="13">Blood</tissue>
    </source>
</reference>
<evidence type="ECO:0000256" key="6">
    <source>
        <dbReference type="ARBA" id="ARBA00023180"/>
    </source>
</evidence>
<evidence type="ECO:0000256" key="10">
    <source>
        <dbReference type="ARBA" id="ARBA00044960"/>
    </source>
</evidence>
<dbReference type="InterPro" id="IPR029382">
    <property type="entry name" value="NCU-G1"/>
</dbReference>
<keyword evidence="2 11" id="KW-0812">Transmembrane</keyword>
<evidence type="ECO:0000256" key="5">
    <source>
        <dbReference type="ARBA" id="ARBA00023136"/>
    </source>
</evidence>
<keyword evidence="5 11" id="KW-0472">Membrane</keyword>
<evidence type="ECO:0000256" key="9">
    <source>
        <dbReference type="ARBA" id="ARBA00024189"/>
    </source>
</evidence>
<keyword evidence="4 11" id="KW-1133">Transmembrane helix</keyword>
<comment type="subunit">
    <text evidence="10">Interacts (via lumenal domain) with lysosomal protein MFSD1; the interaction starts while both proteins are still in the endoplasmic reticulum and is required for stabilization of MFSD1 in lysosomes but has no direct effect on its targeting to lysosomes or transporter activity.</text>
</comment>
<keyword evidence="6" id="KW-0325">Glycoprotein</keyword>
<evidence type="ECO:0000256" key="8">
    <source>
        <dbReference type="ARBA" id="ARBA00024176"/>
    </source>
</evidence>
<evidence type="ECO:0000313" key="13">
    <source>
        <dbReference type="EMBL" id="KAG8432063.1"/>
    </source>
</evidence>
<keyword evidence="7" id="KW-0458">Lysosome</keyword>
<feature type="chain" id="PRO_5035783942" evidence="12">
    <location>
        <begin position="24"/>
        <end position="403"/>
    </location>
</feature>
<dbReference type="PANTHER" id="PTHR31981:SF1">
    <property type="entry name" value="GLYCOSYLATED LYSOSOMAL MEMBRANE PROTEIN"/>
    <property type="match status" value="1"/>
</dbReference>
<evidence type="ECO:0000256" key="11">
    <source>
        <dbReference type="SAM" id="Phobius"/>
    </source>
</evidence>
<evidence type="ECO:0000256" key="4">
    <source>
        <dbReference type="ARBA" id="ARBA00022989"/>
    </source>
</evidence>
<sequence>MNLAEWRLLVLGALCVGLGGTSGQEGGRRVSLQFNPGFANTTVNLLHVRAVGNGSTIHYLWSTIGSPTVLLIYTDSEKSQLHVNWTKLLSPTPQGAIAIDPAGSVRYSTALIFTKIFEYRDINNTANFSGTEEKYFYTPYDLSDFVWENANATINTTDLTARLKGSNGTDPTNSFQNGSISFRISAYGVSGRDSASPRLLHTANCTKLEFRIDNVKPRGNNSRFALEMITLEKGGRKKIESVRTIDDEYTPTIFEMMQLVPDSWNDSYARGFIQWKSVAYGSANGTRADVIPCQLYAPQPLNGTFTAPDIVRAFYGDDLMELYSLEAFNISFGIADGDFYDKHEFLSWSALIGYGDPPGDTFSILVICIMAVALGTPLLLLIIGAIVVSTLKHKVYTNYEPIN</sequence>
<protein>
    <submittedName>
        <fullName evidence="13">Uncharacterized protein</fullName>
    </submittedName>
</protein>
<keyword evidence="14" id="KW-1185">Reference proteome</keyword>
<evidence type="ECO:0000256" key="3">
    <source>
        <dbReference type="ARBA" id="ARBA00022729"/>
    </source>
</evidence>
<comment type="function">
    <text evidence="8">Required to protect lysosomal transporter MFSD1 from lysosomal proteolysis and for MFSD1 lysosomal localization.</text>
</comment>
<dbReference type="Pfam" id="PF15065">
    <property type="entry name" value="NCU-G1"/>
    <property type="match status" value="1"/>
</dbReference>
<proteinExistence type="inferred from homology"/>
<comment type="subcellular location">
    <subcellularLocation>
        <location evidence="9">Lysosome membrane</location>
        <topology evidence="9">Single-pass type I membrane protein</topology>
        <orientation evidence="9">Lumenal side</orientation>
    </subcellularLocation>
</comment>
<feature type="signal peptide" evidence="12">
    <location>
        <begin position="1"/>
        <end position="23"/>
    </location>
</feature>
<evidence type="ECO:0000256" key="12">
    <source>
        <dbReference type="SAM" id="SignalP"/>
    </source>
</evidence>
<dbReference type="PANTHER" id="PTHR31981">
    <property type="entry name" value="GLYCOSYLATED LYSOSOMAL MEMBRANE PROTEIN"/>
    <property type="match status" value="1"/>
</dbReference>
<organism evidence="13 14">
    <name type="scientific">Hymenochirus boettgeri</name>
    <name type="common">Congo dwarf clawed frog</name>
    <dbReference type="NCBI Taxonomy" id="247094"/>
    <lineage>
        <taxon>Eukaryota</taxon>
        <taxon>Metazoa</taxon>
        <taxon>Chordata</taxon>
        <taxon>Craniata</taxon>
        <taxon>Vertebrata</taxon>
        <taxon>Euteleostomi</taxon>
        <taxon>Amphibia</taxon>
        <taxon>Batrachia</taxon>
        <taxon>Anura</taxon>
        <taxon>Pipoidea</taxon>
        <taxon>Pipidae</taxon>
        <taxon>Pipinae</taxon>
        <taxon>Hymenochirus</taxon>
    </lineage>
</organism>
<name>A0A8T2IJS5_9PIPI</name>
<comment type="caution">
    <text evidence="13">The sequence shown here is derived from an EMBL/GenBank/DDBJ whole genome shotgun (WGS) entry which is preliminary data.</text>
</comment>
<evidence type="ECO:0000313" key="14">
    <source>
        <dbReference type="Proteomes" id="UP000812440"/>
    </source>
</evidence>
<dbReference type="AlphaFoldDB" id="A0A8T2IJS5"/>
<feature type="transmembrane region" description="Helical" evidence="11">
    <location>
        <begin position="362"/>
        <end position="388"/>
    </location>
</feature>